<dbReference type="Proteomes" id="UP001144110">
    <property type="component" value="Unassembled WGS sequence"/>
</dbReference>
<dbReference type="AlphaFoldDB" id="A0AAE3TE33"/>
<dbReference type="InterPro" id="IPR012902">
    <property type="entry name" value="N_methyl_site"/>
</dbReference>
<reference evidence="2" key="1">
    <citation type="submission" date="2022-11" db="EMBL/GenBank/DDBJ databases">
        <title>Candidatus Alkanophaga archaea from heated hydrothermal vent sediment oxidize petroleum alkanes.</title>
        <authorList>
            <person name="Zehnle H."/>
            <person name="Laso-Perez R."/>
            <person name="Lipp J."/>
            <person name="Teske A."/>
            <person name="Wegener G."/>
        </authorList>
    </citation>
    <scope>NUCLEOTIDE SEQUENCE</scope>
    <source>
        <strain evidence="2">MCA70</strain>
    </source>
</reference>
<accession>A0AAE3TE33</accession>
<gene>
    <name evidence="2" type="ORF">OD816_000819</name>
</gene>
<keyword evidence="1" id="KW-1133">Transmembrane helix</keyword>
<evidence type="ECO:0000313" key="2">
    <source>
        <dbReference type="EMBL" id="MDF2953574.1"/>
    </source>
</evidence>
<dbReference type="EMBL" id="JAPHEG010000003">
    <property type="protein sequence ID" value="MDF2953574.1"/>
    <property type="molecule type" value="Genomic_DNA"/>
</dbReference>
<proteinExistence type="predicted"/>
<comment type="caution">
    <text evidence="2">The sequence shown here is derived from an EMBL/GenBank/DDBJ whole genome shotgun (WGS) entry which is preliminary data.</text>
</comment>
<dbReference type="Pfam" id="PF07963">
    <property type="entry name" value="N_methyl"/>
    <property type="match status" value="1"/>
</dbReference>
<keyword evidence="1" id="KW-0812">Transmembrane</keyword>
<feature type="transmembrane region" description="Helical" evidence="1">
    <location>
        <begin position="12"/>
        <end position="34"/>
    </location>
</feature>
<evidence type="ECO:0000313" key="3">
    <source>
        <dbReference type="Proteomes" id="UP001144110"/>
    </source>
</evidence>
<dbReference type="PROSITE" id="PS00409">
    <property type="entry name" value="PROKAR_NTER_METHYL"/>
    <property type="match status" value="1"/>
</dbReference>
<organism evidence="2 3">
    <name type="scientific">Candidatus Thermodesulfobacterium syntrophicum</name>
    <dbReference type="NCBI Taxonomy" id="3060442"/>
    <lineage>
        <taxon>Bacteria</taxon>
        <taxon>Pseudomonadati</taxon>
        <taxon>Thermodesulfobacteriota</taxon>
        <taxon>Thermodesulfobacteria</taxon>
        <taxon>Thermodesulfobacteriales</taxon>
        <taxon>Thermodesulfobacteriaceae</taxon>
        <taxon>Thermodesulfobacterium</taxon>
    </lineage>
</organism>
<sequence>MLKNNKKLKGFTLIEALIAILLVSLVIVSISSLITGSVFSTRKRIIYECLVNAANSAIEACRGGRNISSFNCGGLNIDININRDCSSITIPSNTWDANCEDVTVTASYGNNTHTLRDMICKFGGA</sequence>
<protein>
    <submittedName>
        <fullName evidence="2">Type II secretory pathway</fullName>
    </submittedName>
</protein>
<evidence type="ECO:0000256" key="1">
    <source>
        <dbReference type="SAM" id="Phobius"/>
    </source>
</evidence>
<keyword evidence="1" id="KW-0472">Membrane</keyword>
<name>A0AAE3TE33_9BACT</name>